<dbReference type="Proteomes" id="UP000236654">
    <property type="component" value="Unassembled WGS sequence"/>
</dbReference>
<reference evidence="1 2" key="1">
    <citation type="submission" date="2017-12" db="EMBL/GenBank/DDBJ databases">
        <title>The draft genome sequence of Brumimicrobium saltpan LHR20.</title>
        <authorList>
            <person name="Do Z.-J."/>
            <person name="Luo H.-R."/>
        </authorList>
    </citation>
    <scope>NUCLEOTIDE SEQUENCE [LARGE SCALE GENOMIC DNA]</scope>
    <source>
        <strain evidence="1 2">LHR20</strain>
    </source>
</reference>
<name>A0A2I0R6P9_9FLAO</name>
<dbReference type="RefSeq" id="WP_101333426.1">
    <property type="nucleotide sequence ID" value="NZ_PJNI01000001.1"/>
</dbReference>
<sequence length="283" mass="31743">MRVVFLLIIIFTSGIYPVFSQRKTKLNTNGQGALFGQLGINRSFYSTANVEINSNNYNFTLENTSIKDNIQTKEESSLFSSESPQISIKLGYFIKPKWALTLSFDRYNTFFEDNQNVRLNGTFAPGSHSIYTGSVDEEILLTQDQFNIAQSKGINYFAFGFQRNDMLVKTRKAKFALHAIYGAKLGALFTTVDFTYDDFTTQNLSSLSGFGASAEVGFRFEFFQHVYLQVGLNGGVLNQNKILLSDDESRTAKQTVGFISPHFSLGFNVFASSKNNCGTCPQW</sequence>
<evidence type="ECO:0008006" key="3">
    <source>
        <dbReference type="Google" id="ProtNLM"/>
    </source>
</evidence>
<evidence type="ECO:0000313" key="2">
    <source>
        <dbReference type="Proteomes" id="UP000236654"/>
    </source>
</evidence>
<proteinExistence type="predicted"/>
<gene>
    <name evidence="1" type="ORF">CW751_02715</name>
</gene>
<dbReference type="AlphaFoldDB" id="A0A2I0R6P9"/>
<accession>A0A2I0R6P9</accession>
<keyword evidence="2" id="KW-1185">Reference proteome</keyword>
<evidence type="ECO:0000313" key="1">
    <source>
        <dbReference type="EMBL" id="PKR82261.1"/>
    </source>
</evidence>
<organism evidence="1 2">
    <name type="scientific">Brumimicrobium salinarum</name>
    <dbReference type="NCBI Taxonomy" id="2058658"/>
    <lineage>
        <taxon>Bacteria</taxon>
        <taxon>Pseudomonadati</taxon>
        <taxon>Bacteroidota</taxon>
        <taxon>Flavobacteriia</taxon>
        <taxon>Flavobacteriales</taxon>
        <taxon>Crocinitomicaceae</taxon>
        <taxon>Brumimicrobium</taxon>
    </lineage>
</organism>
<comment type="caution">
    <text evidence="1">The sequence shown here is derived from an EMBL/GenBank/DDBJ whole genome shotgun (WGS) entry which is preliminary data.</text>
</comment>
<protein>
    <recommendedName>
        <fullName evidence="3">Outer membrane protein beta-barrel domain-containing protein</fullName>
    </recommendedName>
</protein>
<dbReference type="EMBL" id="PJNI01000001">
    <property type="protein sequence ID" value="PKR82261.1"/>
    <property type="molecule type" value="Genomic_DNA"/>
</dbReference>
<dbReference type="OrthoDB" id="1466659at2"/>